<sequence>MPKMKTENLIVRYHSMVLWMVTVCCLCIPFSSTASAESFYKKTRSLGLPAELELSVLKRDCTWLFYTAQNERVKQEIEWFHENELYKGIQFVELQWVQTEDESSTQYTVDGSRHFVTLVGEAERKFWGEEGQYIYVAMQTREEWRHRLLYLRDRFCVQSILGKSVLDKEIIAIKNEDLDLQACNRIMKWAEFPDLDTEVREYLIEVECRKLRTPVEQKQVLKMVFDLIRAASARSKSWDGTPIEVMDGMQQDYELIAHLMPVFYALPEYQEIYLPFTIELLKDIDRDMRHHQEIWTKQRIDQMTERGLFEKGYLRVPIAKNSRITYRAGSTFRRGGLVLYQEPLARKSRSEHERLVEYQIIRLIRQAANQRPECLAQLKRLSDDLRSLWKTESAYLESSKGKIQIAIQEAGDNAIRLDD</sequence>
<name>A0A3D3R2F8_9PLAN</name>
<dbReference type="AlphaFoldDB" id="A0A3D3R2F8"/>
<comment type="caution">
    <text evidence="1">The sequence shown here is derived from an EMBL/GenBank/DDBJ whole genome shotgun (WGS) entry which is preliminary data.</text>
</comment>
<gene>
    <name evidence="1" type="ORF">DIT97_04790</name>
</gene>
<evidence type="ECO:0000313" key="1">
    <source>
        <dbReference type="EMBL" id="HCO22398.1"/>
    </source>
</evidence>
<reference evidence="1 2" key="1">
    <citation type="journal article" date="2018" name="Nat. Biotechnol.">
        <title>A standardized bacterial taxonomy based on genome phylogeny substantially revises the tree of life.</title>
        <authorList>
            <person name="Parks D.H."/>
            <person name="Chuvochina M."/>
            <person name="Waite D.W."/>
            <person name="Rinke C."/>
            <person name="Skarshewski A."/>
            <person name="Chaumeil P.A."/>
            <person name="Hugenholtz P."/>
        </authorList>
    </citation>
    <scope>NUCLEOTIDE SEQUENCE [LARGE SCALE GENOMIC DNA]</scope>
    <source>
        <strain evidence="1">UBA9375</strain>
    </source>
</reference>
<proteinExistence type="predicted"/>
<dbReference type="Proteomes" id="UP000263642">
    <property type="component" value="Unassembled WGS sequence"/>
</dbReference>
<dbReference type="EMBL" id="DQAY01000029">
    <property type="protein sequence ID" value="HCO22398.1"/>
    <property type="molecule type" value="Genomic_DNA"/>
</dbReference>
<organism evidence="1 2">
    <name type="scientific">Gimesia maris</name>
    <dbReference type="NCBI Taxonomy" id="122"/>
    <lineage>
        <taxon>Bacteria</taxon>
        <taxon>Pseudomonadati</taxon>
        <taxon>Planctomycetota</taxon>
        <taxon>Planctomycetia</taxon>
        <taxon>Planctomycetales</taxon>
        <taxon>Planctomycetaceae</taxon>
        <taxon>Gimesia</taxon>
    </lineage>
</organism>
<protein>
    <submittedName>
        <fullName evidence="1">Uncharacterized protein</fullName>
    </submittedName>
</protein>
<accession>A0A3D3R2F8</accession>
<evidence type="ECO:0000313" key="2">
    <source>
        <dbReference type="Proteomes" id="UP000263642"/>
    </source>
</evidence>